<dbReference type="EMBL" id="FPKW01000006">
    <property type="protein sequence ID" value="SFZ94204.1"/>
    <property type="molecule type" value="Genomic_DNA"/>
</dbReference>
<evidence type="ECO:0008006" key="4">
    <source>
        <dbReference type="Google" id="ProtNLM"/>
    </source>
</evidence>
<protein>
    <recommendedName>
        <fullName evidence="4">Lipoprotein</fullName>
    </recommendedName>
</protein>
<dbReference type="AlphaFoldDB" id="A0A1K2IP31"/>
<feature type="chain" id="PRO_5013244736" description="Lipoprotein" evidence="1">
    <location>
        <begin position="23"/>
        <end position="268"/>
    </location>
</feature>
<keyword evidence="3" id="KW-1185">Reference proteome</keyword>
<organism evidence="2 3">
    <name type="scientific">Chryseobacterium limigenitum</name>
    <dbReference type="NCBI Taxonomy" id="1612149"/>
    <lineage>
        <taxon>Bacteria</taxon>
        <taxon>Pseudomonadati</taxon>
        <taxon>Bacteroidota</taxon>
        <taxon>Flavobacteriia</taxon>
        <taxon>Flavobacteriales</taxon>
        <taxon>Weeksellaceae</taxon>
        <taxon>Chryseobacterium group</taxon>
        <taxon>Chryseobacterium</taxon>
    </lineage>
</organism>
<name>A0A1K2IP31_9FLAO</name>
<proteinExistence type="predicted"/>
<sequence length="268" mass="30386">MKKILFLILVFLLNFVSCQTNIKSNMNTDAELIFSKELDKNISVECFVSNGNDNFAWEFKIKGKENKTVDKFKINKQKLQEYSPLANRPDFYKQLKVISVFKNGDNLVFLLDKFGQVDAQVYPLSDSGPKTVIPVKTYQLSPMDTELLGEDFQDVKLVNNTIYGLSKHLRGNSGLYYILMVNLDSKKSSEASVNVSSKESVEDEKVDHKTIVQLEDSSSKSTGFGFKFLLLNNDLVDVEKNNSKFALKKIGFKSSEIDKTKSINNIIE</sequence>
<evidence type="ECO:0000256" key="1">
    <source>
        <dbReference type="SAM" id="SignalP"/>
    </source>
</evidence>
<evidence type="ECO:0000313" key="3">
    <source>
        <dbReference type="Proteomes" id="UP000182034"/>
    </source>
</evidence>
<dbReference type="STRING" id="1612149.SAMN05216324_106147"/>
<reference evidence="3" key="1">
    <citation type="submission" date="2016-10" db="EMBL/GenBank/DDBJ databases">
        <authorList>
            <person name="Varghese N."/>
            <person name="Submissions S."/>
        </authorList>
    </citation>
    <scope>NUCLEOTIDE SEQUENCE [LARGE SCALE GENOMIC DNA]</scope>
    <source>
        <strain evidence="3">SUR2</strain>
    </source>
</reference>
<evidence type="ECO:0000313" key="2">
    <source>
        <dbReference type="EMBL" id="SFZ94204.1"/>
    </source>
</evidence>
<keyword evidence="1" id="KW-0732">Signal</keyword>
<dbReference type="RefSeq" id="WP_354066862.1">
    <property type="nucleotide sequence ID" value="NZ_JBEPLR010000004.1"/>
</dbReference>
<accession>A0A1K2IP31</accession>
<dbReference type="Proteomes" id="UP000182034">
    <property type="component" value="Unassembled WGS sequence"/>
</dbReference>
<gene>
    <name evidence="2" type="ORF">SAMN05216324_106147</name>
</gene>
<feature type="signal peptide" evidence="1">
    <location>
        <begin position="1"/>
        <end position="22"/>
    </location>
</feature>